<dbReference type="SUPFAM" id="SSF51735">
    <property type="entry name" value="NAD(P)-binding Rossmann-fold domains"/>
    <property type="match status" value="1"/>
</dbReference>
<evidence type="ECO:0008006" key="6">
    <source>
        <dbReference type="Google" id="ProtNLM"/>
    </source>
</evidence>
<evidence type="ECO:0000313" key="5">
    <source>
        <dbReference type="Proteomes" id="UP001168821"/>
    </source>
</evidence>
<protein>
    <recommendedName>
        <fullName evidence="6">Retinol dehydrogenase 11</fullName>
    </recommendedName>
</protein>
<evidence type="ECO:0000256" key="2">
    <source>
        <dbReference type="RuleBase" id="RU000363"/>
    </source>
</evidence>
<dbReference type="Gene3D" id="3.40.50.720">
    <property type="entry name" value="NAD(P)-binding Rossmann-like Domain"/>
    <property type="match status" value="1"/>
</dbReference>
<dbReference type="InterPro" id="IPR002347">
    <property type="entry name" value="SDR_fam"/>
</dbReference>
<evidence type="ECO:0000313" key="4">
    <source>
        <dbReference type="EMBL" id="KAJ3661194.1"/>
    </source>
</evidence>
<evidence type="ECO:0000313" key="3">
    <source>
        <dbReference type="EMBL" id="KAJ3659589.1"/>
    </source>
</evidence>
<dbReference type="PRINTS" id="PR00080">
    <property type="entry name" value="SDRFAMILY"/>
</dbReference>
<comment type="similarity">
    <text evidence="2">Belongs to the short-chain dehydrogenases/reductases (SDR) family.</text>
</comment>
<comment type="caution">
    <text evidence="3">The sequence shown here is derived from an EMBL/GenBank/DDBJ whole genome shotgun (WGS) entry which is preliminary data.</text>
</comment>
<dbReference type="AlphaFoldDB" id="A0AA38MKP2"/>
<organism evidence="3 5">
    <name type="scientific">Zophobas morio</name>
    <dbReference type="NCBI Taxonomy" id="2755281"/>
    <lineage>
        <taxon>Eukaryota</taxon>
        <taxon>Metazoa</taxon>
        <taxon>Ecdysozoa</taxon>
        <taxon>Arthropoda</taxon>
        <taxon>Hexapoda</taxon>
        <taxon>Insecta</taxon>
        <taxon>Pterygota</taxon>
        <taxon>Neoptera</taxon>
        <taxon>Endopterygota</taxon>
        <taxon>Coleoptera</taxon>
        <taxon>Polyphaga</taxon>
        <taxon>Cucujiformia</taxon>
        <taxon>Tenebrionidae</taxon>
        <taxon>Zophobas</taxon>
    </lineage>
</organism>
<evidence type="ECO:0000256" key="1">
    <source>
        <dbReference type="ARBA" id="ARBA00023002"/>
    </source>
</evidence>
<reference evidence="3" key="1">
    <citation type="journal article" date="2023" name="G3 (Bethesda)">
        <title>Whole genome assemblies of Zophobas morio and Tenebrio molitor.</title>
        <authorList>
            <person name="Kaur S."/>
            <person name="Stinson S.A."/>
            <person name="diCenzo G.C."/>
        </authorList>
    </citation>
    <scope>NUCLEOTIDE SEQUENCE</scope>
    <source>
        <strain evidence="3">QUZm001</strain>
    </source>
</reference>
<accession>A0AA38MKP2</accession>
<dbReference type="PANTHER" id="PTHR43157:SF31">
    <property type="entry name" value="PHOSPHATIDYLINOSITOL-GLYCAN BIOSYNTHESIS CLASS F PROTEIN"/>
    <property type="match status" value="1"/>
</dbReference>
<dbReference type="GO" id="GO:0016491">
    <property type="term" value="F:oxidoreductase activity"/>
    <property type="evidence" value="ECO:0007669"/>
    <property type="project" value="UniProtKB-KW"/>
</dbReference>
<dbReference type="Proteomes" id="UP001168821">
    <property type="component" value="Unassembled WGS sequence"/>
</dbReference>
<dbReference type="PRINTS" id="PR00081">
    <property type="entry name" value="GDHRDH"/>
</dbReference>
<dbReference type="CDD" id="cd05327">
    <property type="entry name" value="retinol-DH_like_SDR_c_like"/>
    <property type="match status" value="1"/>
</dbReference>
<sequence>MWRYIAGTIAVGSVTYSLYRYFAGGVCKCPTRLDGLVVVVTGASSGIGKALALELAQRGATIVLACRDIEKGINTKRDILAKLSNKNVKIFVKPLNLASIASIIKFSETLKSEFDEIYALVNNAGIYYHPHTVTEDGYEITFQTNYLGHFILTHNLLGLLKKADHSRVVNVTSQAHKQVNSYDLNAIAKSQTEFRSHSVAYGVTKLALILFTRYLSKKLLNTNIIVNAVDPGTTKTDLLRHSPYTNNQFLYVLQWPIRVLLAKSPCQGAQSLLHCLLTSNRSTGQLYTDCKLTLPSALASDDKLAQDYYELTIEILDNKFNTESEC</sequence>
<keyword evidence="1" id="KW-0560">Oxidoreductase</keyword>
<gene>
    <name evidence="4" type="ORF">Zmor_005602</name>
    <name evidence="3" type="ORF">Zmor_011272</name>
</gene>
<dbReference type="InterPro" id="IPR036291">
    <property type="entry name" value="NAD(P)-bd_dom_sf"/>
</dbReference>
<keyword evidence="5" id="KW-1185">Reference proteome</keyword>
<dbReference type="EMBL" id="JALNTZ010000003">
    <property type="protein sequence ID" value="KAJ3659589.1"/>
    <property type="molecule type" value="Genomic_DNA"/>
</dbReference>
<dbReference type="PANTHER" id="PTHR43157">
    <property type="entry name" value="PHOSPHATIDYLINOSITOL-GLYCAN BIOSYNTHESIS CLASS F PROTEIN-RELATED"/>
    <property type="match status" value="1"/>
</dbReference>
<dbReference type="EMBL" id="JALNTZ010000002">
    <property type="protein sequence ID" value="KAJ3661194.1"/>
    <property type="molecule type" value="Genomic_DNA"/>
</dbReference>
<dbReference type="Pfam" id="PF00106">
    <property type="entry name" value="adh_short"/>
    <property type="match status" value="1"/>
</dbReference>
<name>A0AA38MKP2_9CUCU</name>
<proteinExistence type="inferred from homology"/>